<dbReference type="PANTHER" id="PTHR43625:SF40">
    <property type="entry name" value="ALDO-KETO REDUCTASE YAKC [NADP(+)]"/>
    <property type="match status" value="1"/>
</dbReference>
<dbReference type="InterPro" id="IPR023210">
    <property type="entry name" value="NADP_OxRdtase_dom"/>
</dbReference>
<dbReference type="InterPro" id="IPR036812">
    <property type="entry name" value="NAD(P)_OxRdtase_dom_sf"/>
</dbReference>
<dbReference type="EMBL" id="BONV01000002">
    <property type="protein sequence ID" value="GIG77709.1"/>
    <property type="molecule type" value="Genomic_DNA"/>
</dbReference>
<sequence>MTDQFRLGGDLTVDRLGLGAMRLLRGGPGAPARDPETARAVLRRAVELGVTHIDTAHFYRGEDGSAGANALIREALSPYPGGLVIATKVGPVFGPDGPRQGTAAELRPQVEANLESLGLDRLDLVYLRIGLAGAPHGESLAERFAVLAALREEGLIRHLGVSNVVAAHLAEARTIAPVAAVQNNFHIAERDETAVLDACARSGIAFVPFFPLGGGRADIDDPGLAKVAGRHGATTRQVALAWLLALSPVTLAIPGTGSVAHLEENLTARSITLTEEDLADLPRVSARMRGGS</sequence>
<dbReference type="Gene3D" id="3.20.20.100">
    <property type="entry name" value="NADP-dependent oxidoreductase domain"/>
    <property type="match status" value="1"/>
</dbReference>
<name>A0A8J3M1M6_9ACTN</name>
<dbReference type="NCBIfam" id="NF007695">
    <property type="entry name" value="PRK10376.1"/>
    <property type="match status" value="1"/>
</dbReference>
<comment type="caution">
    <text evidence="3">The sequence shown here is derived from an EMBL/GenBank/DDBJ whole genome shotgun (WGS) entry which is preliminary data.</text>
</comment>
<dbReference type="GO" id="GO:0016491">
    <property type="term" value="F:oxidoreductase activity"/>
    <property type="evidence" value="ECO:0007669"/>
    <property type="project" value="UniProtKB-KW"/>
</dbReference>
<dbReference type="InterPro" id="IPR050791">
    <property type="entry name" value="Aldo-Keto_reductase"/>
</dbReference>
<accession>A0A8J3M1M6</accession>
<reference evidence="3 4" key="1">
    <citation type="submission" date="2021-01" db="EMBL/GenBank/DDBJ databases">
        <title>Whole genome shotgun sequence of Planotetraspora kaengkrachanensis NBRC 104272.</title>
        <authorList>
            <person name="Komaki H."/>
            <person name="Tamura T."/>
        </authorList>
    </citation>
    <scope>NUCLEOTIDE SEQUENCE [LARGE SCALE GENOMIC DNA]</scope>
    <source>
        <strain evidence="3 4">NBRC 104272</strain>
    </source>
</reference>
<dbReference type="RefSeq" id="WP_203881206.1">
    <property type="nucleotide sequence ID" value="NZ_BAABHH010000002.1"/>
</dbReference>
<evidence type="ECO:0000313" key="3">
    <source>
        <dbReference type="EMBL" id="GIG77709.1"/>
    </source>
</evidence>
<dbReference type="PRINTS" id="PR00069">
    <property type="entry name" value="ALDKETRDTASE"/>
</dbReference>
<organism evidence="3 4">
    <name type="scientific">Planotetraspora kaengkrachanensis</name>
    <dbReference type="NCBI Taxonomy" id="575193"/>
    <lineage>
        <taxon>Bacteria</taxon>
        <taxon>Bacillati</taxon>
        <taxon>Actinomycetota</taxon>
        <taxon>Actinomycetes</taxon>
        <taxon>Streptosporangiales</taxon>
        <taxon>Streptosporangiaceae</taxon>
        <taxon>Planotetraspora</taxon>
    </lineage>
</organism>
<dbReference type="SUPFAM" id="SSF51430">
    <property type="entry name" value="NAD(P)-linked oxidoreductase"/>
    <property type="match status" value="1"/>
</dbReference>
<evidence type="ECO:0000313" key="4">
    <source>
        <dbReference type="Proteomes" id="UP000630097"/>
    </source>
</evidence>
<protein>
    <submittedName>
        <fullName evidence="3">Oxidoreductase</fullName>
    </submittedName>
</protein>
<proteinExistence type="predicted"/>
<dbReference type="Pfam" id="PF00248">
    <property type="entry name" value="Aldo_ket_red"/>
    <property type="match status" value="1"/>
</dbReference>
<keyword evidence="4" id="KW-1185">Reference proteome</keyword>
<dbReference type="PANTHER" id="PTHR43625">
    <property type="entry name" value="AFLATOXIN B1 ALDEHYDE REDUCTASE"/>
    <property type="match status" value="1"/>
</dbReference>
<dbReference type="AlphaFoldDB" id="A0A8J3M1M6"/>
<dbReference type="Proteomes" id="UP000630097">
    <property type="component" value="Unassembled WGS sequence"/>
</dbReference>
<dbReference type="GO" id="GO:0005737">
    <property type="term" value="C:cytoplasm"/>
    <property type="evidence" value="ECO:0007669"/>
    <property type="project" value="TreeGrafter"/>
</dbReference>
<dbReference type="InterPro" id="IPR020471">
    <property type="entry name" value="AKR"/>
</dbReference>
<evidence type="ECO:0000256" key="1">
    <source>
        <dbReference type="ARBA" id="ARBA00023002"/>
    </source>
</evidence>
<dbReference type="CDD" id="cd19088">
    <property type="entry name" value="AKR_AKR13B1"/>
    <property type="match status" value="1"/>
</dbReference>
<evidence type="ECO:0000259" key="2">
    <source>
        <dbReference type="Pfam" id="PF00248"/>
    </source>
</evidence>
<feature type="domain" description="NADP-dependent oxidoreductase" evidence="2">
    <location>
        <begin position="15"/>
        <end position="281"/>
    </location>
</feature>
<gene>
    <name evidence="3" type="ORF">Pka01_08360</name>
</gene>
<keyword evidence="1" id="KW-0560">Oxidoreductase</keyword>